<evidence type="ECO:0000256" key="12">
    <source>
        <dbReference type="ARBA" id="ARBA00023204"/>
    </source>
</evidence>
<dbReference type="PANTHER" id="PTHR15189">
    <property type="entry name" value="BRISC AND BRCA1-A COMPLEX MEMBER 2"/>
    <property type="match status" value="1"/>
</dbReference>
<keyword evidence="6" id="KW-0053">Apoptosis</keyword>
<proteinExistence type="inferred from homology"/>
<keyword evidence="12" id="KW-0234">DNA repair</keyword>
<dbReference type="InterPro" id="IPR010358">
    <property type="entry name" value="BRE"/>
</dbReference>
<protein>
    <recommendedName>
        <fullName evidence="3">BRISC and BRCA1-A complex member 2</fullName>
    </recommendedName>
    <alternativeName>
        <fullName evidence="16">BRCA1-A complex subunit BRE</fullName>
    </alternativeName>
    <alternativeName>
        <fullName evidence="17">BRCA1/BRCA2-containing complex subunit 45</fullName>
    </alternativeName>
</protein>
<evidence type="ECO:0000313" key="18">
    <source>
        <dbReference type="EMBL" id="RZB66583.1"/>
    </source>
</evidence>
<evidence type="ECO:0000256" key="11">
    <source>
        <dbReference type="ARBA" id="ARBA00022853"/>
    </source>
</evidence>
<keyword evidence="4" id="KW-0963">Cytoplasm</keyword>
<dbReference type="AlphaFoldDB" id="A0A445GZ83"/>
<keyword evidence="11" id="KW-0156">Chromatin regulator</keyword>
<keyword evidence="8" id="KW-0227">DNA damage</keyword>
<keyword evidence="14" id="KW-0131">Cell cycle</keyword>
<dbReference type="Proteomes" id="UP000289340">
    <property type="component" value="Chromosome 15"/>
</dbReference>
<evidence type="ECO:0000256" key="4">
    <source>
        <dbReference type="ARBA" id="ARBA00022490"/>
    </source>
</evidence>
<dbReference type="GO" id="GO:0070552">
    <property type="term" value="C:BRISC complex"/>
    <property type="evidence" value="ECO:0007669"/>
    <property type="project" value="InterPro"/>
</dbReference>
<keyword evidence="10" id="KW-0833">Ubl conjugation pathway</keyword>
<evidence type="ECO:0000256" key="16">
    <source>
        <dbReference type="ARBA" id="ARBA00032491"/>
    </source>
</evidence>
<evidence type="ECO:0000256" key="3">
    <source>
        <dbReference type="ARBA" id="ARBA00019438"/>
    </source>
</evidence>
<evidence type="ECO:0000256" key="6">
    <source>
        <dbReference type="ARBA" id="ARBA00022703"/>
    </source>
</evidence>
<comment type="caution">
    <text evidence="18">The sequence shown here is derived from an EMBL/GenBank/DDBJ whole genome shotgun (WGS) entry which is preliminary data.</text>
</comment>
<evidence type="ECO:0000256" key="7">
    <source>
        <dbReference type="ARBA" id="ARBA00022737"/>
    </source>
</evidence>
<comment type="similarity">
    <text evidence="15">Belongs to the BABAM2 family.</text>
</comment>
<evidence type="ECO:0000256" key="10">
    <source>
        <dbReference type="ARBA" id="ARBA00022786"/>
    </source>
</evidence>
<evidence type="ECO:0000256" key="13">
    <source>
        <dbReference type="ARBA" id="ARBA00023242"/>
    </source>
</evidence>
<keyword evidence="9" id="KW-0498">Mitosis</keyword>
<keyword evidence="19" id="KW-1185">Reference proteome</keyword>
<name>A0A445GZ83_GLYSO</name>
<reference evidence="18 19" key="1">
    <citation type="submission" date="2018-09" db="EMBL/GenBank/DDBJ databases">
        <title>A high-quality reference genome of wild soybean provides a powerful tool to mine soybean genomes.</title>
        <authorList>
            <person name="Xie M."/>
            <person name="Chung C.Y.L."/>
            <person name="Li M.-W."/>
            <person name="Wong F.-L."/>
            <person name="Chan T.-F."/>
            <person name="Lam H.-M."/>
        </authorList>
    </citation>
    <scope>NUCLEOTIDE SEQUENCE [LARGE SCALE GENOMIC DNA]</scope>
    <source>
        <strain evidence="19">cv. W05</strain>
        <tissue evidence="18">Hypocotyl of etiolated seedlings</tissue>
    </source>
</reference>
<keyword evidence="13" id="KW-0539">Nucleus</keyword>
<evidence type="ECO:0000256" key="2">
    <source>
        <dbReference type="ARBA" id="ARBA00004496"/>
    </source>
</evidence>
<evidence type="ECO:0000256" key="5">
    <source>
        <dbReference type="ARBA" id="ARBA00022618"/>
    </source>
</evidence>
<evidence type="ECO:0000256" key="15">
    <source>
        <dbReference type="ARBA" id="ARBA00025766"/>
    </source>
</evidence>
<keyword evidence="5" id="KW-0132">Cell division</keyword>
<gene>
    <name evidence="18" type="ORF">D0Y65_042235</name>
</gene>
<accession>A0A445GZ83</accession>
<dbReference type="GO" id="GO:0006325">
    <property type="term" value="P:chromatin organization"/>
    <property type="evidence" value="ECO:0007669"/>
    <property type="project" value="UniProtKB-KW"/>
</dbReference>
<organism evidence="18 19">
    <name type="scientific">Glycine soja</name>
    <name type="common">Wild soybean</name>
    <dbReference type="NCBI Taxonomy" id="3848"/>
    <lineage>
        <taxon>Eukaryota</taxon>
        <taxon>Viridiplantae</taxon>
        <taxon>Streptophyta</taxon>
        <taxon>Embryophyta</taxon>
        <taxon>Tracheophyta</taxon>
        <taxon>Spermatophyta</taxon>
        <taxon>Magnoliopsida</taxon>
        <taxon>eudicotyledons</taxon>
        <taxon>Gunneridae</taxon>
        <taxon>Pentapetalae</taxon>
        <taxon>rosids</taxon>
        <taxon>fabids</taxon>
        <taxon>Fabales</taxon>
        <taxon>Fabaceae</taxon>
        <taxon>Papilionoideae</taxon>
        <taxon>50 kb inversion clade</taxon>
        <taxon>NPAAA clade</taxon>
        <taxon>indigoferoid/millettioid clade</taxon>
        <taxon>Phaseoleae</taxon>
        <taxon>Glycine</taxon>
        <taxon>Glycine subgen. Soja</taxon>
    </lineage>
</organism>
<evidence type="ECO:0000313" key="19">
    <source>
        <dbReference type="Proteomes" id="UP000289340"/>
    </source>
</evidence>
<dbReference type="PANTHER" id="PTHR15189:SF7">
    <property type="entry name" value="BRISC AND BRCA1-A COMPLEX MEMBER 2"/>
    <property type="match status" value="1"/>
</dbReference>
<evidence type="ECO:0000256" key="1">
    <source>
        <dbReference type="ARBA" id="ARBA00004123"/>
    </source>
</evidence>
<evidence type="ECO:0000256" key="8">
    <source>
        <dbReference type="ARBA" id="ARBA00022763"/>
    </source>
</evidence>
<dbReference type="GO" id="GO:0006302">
    <property type="term" value="P:double-strand break repair"/>
    <property type="evidence" value="ECO:0007669"/>
    <property type="project" value="TreeGrafter"/>
</dbReference>
<dbReference type="GO" id="GO:0051301">
    <property type="term" value="P:cell division"/>
    <property type="evidence" value="ECO:0007669"/>
    <property type="project" value="UniProtKB-KW"/>
</dbReference>
<evidence type="ECO:0000256" key="9">
    <source>
        <dbReference type="ARBA" id="ARBA00022776"/>
    </source>
</evidence>
<evidence type="ECO:0000256" key="17">
    <source>
        <dbReference type="ARBA" id="ARBA00032630"/>
    </source>
</evidence>
<dbReference type="GO" id="GO:0005737">
    <property type="term" value="C:cytoplasm"/>
    <property type="evidence" value="ECO:0007669"/>
    <property type="project" value="UniProtKB-SubCell"/>
</dbReference>
<comment type="subcellular location">
    <subcellularLocation>
        <location evidence="2">Cytoplasm</location>
    </subcellularLocation>
    <subcellularLocation>
        <location evidence="1">Nucleus</location>
    </subcellularLocation>
</comment>
<dbReference type="Pfam" id="PF06113">
    <property type="entry name" value="BRE"/>
    <property type="match status" value="1"/>
</dbReference>
<dbReference type="EMBL" id="QZWG01000015">
    <property type="protein sequence ID" value="RZB66583.1"/>
    <property type="molecule type" value="Genomic_DNA"/>
</dbReference>
<keyword evidence="7" id="KW-0677">Repeat</keyword>
<sequence length="229" mass="26179">MNINKMVACCPWRYSQKIFLQVVYPVGRKYMSAPSAARLKLVSSPELKAVFSIDDVKLPPWLDGMCLAEYLPNLEEYLGKQVLEAVSLIEVRRHFIEALSSPFGRPVEADAVFCRKATFLAASGVFTFLKQKKYRVTEMLGSNCKIWDLSSTLEVHLLIPTQFPKQQPAIMLQSSQHFNSQMAPMKSRVMSDYPWSPRWEPSLMAERICEFLADEALNFKRQCSEGQVQ</sequence>
<evidence type="ECO:0000256" key="14">
    <source>
        <dbReference type="ARBA" id="ARBA00023306"/>
    </source>
</evidence>